<dbReference type="GO" id="GO:0000976">
    <property type="term" value="F:transcription cis-regulatory region binding"/>
    <property type="evidence" value="ECO:0007669"/>
    <property type="project" value="TreeGrafter"/>
</dbReference>
<evidence type="ECO:0000259" key="5">
    <source>
        <dbReference type="PROSITE" id="PS50931"/>
    </source>
</evidence>
<dbReference type="Pfam" id="PF03466">
    <property type="entry name" value="LysR_substrate"/>
    <property type="match status" value="1"/>
</dbReference>
<keyword evidence="3 6" id="KW-0238">DNA-binding</keyword>
<feature type="domain" description="HTH lysR-type" evidence="5">
    <location>
        <begin position="1"/>
        <end position="60"/>
    </location>
</feature>
<dbReference type="PANTHER" id="PTHR30126">
    <property type="entry name" value="HTH-TYPE TRANSCRIPTIONAL REGULATOR"/>
    <property type="match status" value="1"/>
</dbReference>
<dbReference type="PROSITE" id="PS50931">
    <property type="entry name" value="HTH_LYSR"/>
    <property type="match status" value="1"/>
</dbReference>
<dbReference type="Proteomes" id="UP000184462">
    <property type="component" value="Unassembled WGS sequence"/>
</dbReference>
<dbReference type="InterPro" id="IPR000847">
    <property type="entry name" value="LysR_HTH_N"/>
</dbReference>
<evidence type="ECO:0000256" key="1">
    <source>
        <dbReference type="ARBA" id="ARBA00009437"/>
    </source>
</evidence>
<evidence type="ECO:0000256" key="2">
    <source>
        <dbReference type="ARBA" id="ARBA00023015"/>
    </source>
</evidence>
<dbReference type="SUPFAM" id="SSF46785">
    <property type="entry name" value="Winged helix' DNA-binding domain"/>
    <property type="match status" value="1"/>
</dbReference>
<keyword evidence="2" id="KW-0805">Transcription regulation</keyword>
<dbReference type="PRINTS" id="PR00039">
    <property type="entry name" value="HTHLYSR"/>
</dbReference>
<evidence type="ECO:0000256" key="4">
    <source>
        <dbReference type="ARBA" id="ARBA00023163"/>
    </source>
</evidence>
<keyword evidence="4" id="KW-0804">Transcription</keyword>
<dbReference type="PANTHER" id="PTHR30126:SF5">
    <property type="entry name" value="HTH-TYPE TRANSCRIPTIONAL ACTIVATOR CMPR"/>
    <property type="match status" value="1"/>
</dbReference>
<dbReference type="InterPro" id="IPR036390">
    <property type="entry name" value="WH_DNA-bd_sf"/>
</dbReference>
<dbReference type="STRING" id="1155689.SAMN05444278_101291"/>
<keyword evidence="7" id="KW-1185">Reference proteome</keyword>
<dbReference type="Gene3D" id="3.40.190.290">
    <property type="match status" value="1"/>
</dbReference>
<accession>A0A1M4SRE8</accession>
<evidence type="ECO:0000256" key="3">
    <source>
        <dbReference type="ARBA" id="ARBA00023125"/>
    </source>
</evidence>
<dbReference type="AlphaFoldDB" id="A0A1M4SRE8"/>
<proteinExistence type="inferred from homology"/>
<name>A0A1M4SRE8_9FLAO</name>
<comment type="similarity">
    <text evidence="1">Belongs to the LysR transcriptional regulatory family.</text>
</comment>
<dbReference type="OrthoDB" id="9785745at2"/>
<dbReference type="GO" id="GO:0003700">
    <property type="term" value="F:DNA-binding transcription factor activity"/>
    <property type="evidence" value="ECO:0007669"/>
    <property type="project" value="InterPro"/>
</dbReference>
<dbReference type="Pfam" id="PF00126">
    <property type="entry name" value="HTH_1"/>
    <property type="match status" value="1"/>
</dbReference>
<evidence type="ECO:0000313" key="7">
    <source>
        <dbReference type="Proteomes" id="UP000184462"/>
    </source>
</evidence>
<gene>
    <name evidence="6" type="ORF">SAMN05444278_101291</name>
</gene>
<reference evidence="6 7" key="1">
    <citation type="submission" date="2016-11" db="EMBL/GenBank/DDBJ databases">
        <authorList>
            <person name="Jaros S."/>
            <person name="Januszkiewicz K."/>
            <person name="Wedrychowicz H."/>
        </authorList>
    </citation>
    <scope>NUCLEOTIDE SEQUENCE [LARGE SCALE GENOMIC DNA]</scope>
    <source>
        <strain evidence="6 7">DSM 25661</strain>
    </source>
</reference>
<sequence length="312" mass="35550">MNYTLHQLQVFLKVAELKSITKASEALHLSQPAVSIQLKNLQEQFEIPLIEVIGRQVYVTEFGREIAEASQKIVEQVHAINFKTMSYRDQLVGHLNISIVSTGKYVMPYFLSGFVNKHEGVELNMDVTNKLKVLDSLEQNHVDFALVSTIPSTFNVNKIELMPNSLFWIGNCDKVFKNKTNNLTALKKLPFIFREHGSATRHAMEAYMKSNDIKNTKRLELTSNEAVKQAVIAGLGFSMMPIIGIRKELSDQDLQIIPMKGTPITTTWNLVWLKSKRLSPVAEAFVKYISNSKTELINQHFSWYQDFLADKN</sequence>
<evidence type="ECO:0000313" key="6">
    <source>
        <dbReference type="EMBL" id="SHE34824.1"/>
    </source>
</evidence>
<organism evidence="6 7">
    <name type="scientific">Psychroflexus salarius</name>
    <dbReference type="NCBI Taxonomy" id="1155689"/>
    <lineage>
        <taxon>Bacteria</taxon>
        <taxon>Pseudomonadati</taxon>
        <taxon>Bacteroidota</taxon>
        <taxon>Flavobacteriia</taxon>
        <taxon>Flavobacteriales</taxon>
        <taxon>Flavobacteriaceae</taxon>
        <taxon>Psychroflexus</taxon>
    </lineage>
</organism>
<dbReference type="SUPFAM" id="SSF53850">
    <property type="entry name" value="Periplasmic binding protein-like II"/>
    <property type="match status" value="1"/>
</dbReference>
<protein>
    <submittedName>
        <fullName evidence="6">DNA-binding transcriptional regulator, LysR family</fullName>
    </submittedName>
</protein>
<dbReference type="InterPro" id="IPR005119">
    <property type="entry name" value="LysR_subst-bd"/>
</dbReference>
<dbReference type="InterPro" id="IPR036388">
    <property type="entry name" value="WH-like_DNA-bd_sf"/>
</dbReference>
<dbReference type="RefSeq" id="WP_073191013.1">
    <property type="nucleotide sequence ID" value="NZ_FQTW01000001.1"/>
</dbReference>
<dbReference type="EMBL" id="FQTW01000001">
    <property type="protein sequence ID" value="SHE34824.1"/>
    <property type="molecule type" value="Genomic_DNA"/>
</dbReference>
<dbReference type="Gene3D" id="1.10.10.10">
    <property type="entry name" value="Winged helix-like DNA-binding domain superfamily/Winged helix DNA-binding domain"/>
    <property type="match status" value="1"/>
</dbReference>